<dbReference type="EMBL" id="JAGQHR010000914">
    <property type="protein sequence ID" value="MCA9729949.1"/>
    <property type="molecule type" value="Genomic_DNA"/>
</dbReference>
<sequence>MLRLPTFRTWRPRTLEEATRIKDELGPGAAYVAGGTDLLPNMKRGQQTPSALIELRGIEALGRLHIDGDQCALGAGLTLASLAARMELAGRANALV</sequence>
<dbReference type="InterPro" id="IPR002346">
    <property type="entry name" value="Mopterin_DH_FAD-bd"/>
</dbReference>
<gene>
    <name evidence="5" type="ORF">KC729_19855</name>
</gene>
<feature type="domain" description="FAD-binding PCMH-type" evidence="4">
    <location>
        <begin position="2"/>
        <end position="96"/>
    </location>
</feature>
<organism evidence="5 6">
    <name type="scientific">Eiseniibacteriota bacterium</name>
    <dbReference type="NCBI Taxonomy" id="2212470"/>
    <lineage>
        <taxon>Bacteria</taxon>
        <taxon>Candidatus Eiseniibacteriota</taxon>
    </lineage>
</organism>
<proteinExistence type="predicted"/>
<dbReference type="AlphaFoldDB" id="A0A956M2D1"/>
<name>A0A956M2D1_UNCEI</name>
<dbReference type="GO" id="GO:0071949">
    <property type="term" value="F:FAD binding"/>
    <property type="evidence" value="ECO:0007669"/>
    <property type="project" value="InterPro"/>
</dbReference>
<dbReference type="PANTHER" id="PTHR42659">
    <property type="entry name" value="XANTHINE DEHYDROGENASE SUBUNIT C-RELATED"/>
    <property type="match status" value="1"/>
</dbReference>
<dbReference type="PANTHER" id="PTHR42659:SF2">
    <property type="entry name" value="XANTHINE DEHYDROGENASE SUBUNIT C-RELATED"/>
    <property type="match status" value="1"/>
</dbReference>
<feature type="non-terminal residue" evidence="5">
    <location>
        <position position="96"/>
    </location>
</feature>
<accession>A0A956M2D1</accession>
<dbReference type="GO" id="GO:0016491">
    <property type="term" value="F:oxidoreductase activity"/>
    <property type="evidence" value="ECO:0007669"/>
    <property type="project" value="UniProtKB-KW"/>
</dbReference>
<evidence type="ECO:0000256" key="1">
    <source>
        <dbReference type="ARBA" id="ARBA00022630"/>
    </source>
</evidence>
<keyword evidence="1" id="KW-0285">Flavoprotein</keyword>
<dbReference type="Proteomes" id="UP000697710">
    <property type="component" value="Unassembled WGS sequence"/>
</dbReference>
<protein>
    <submittedName>
        <fullName evidence="5">FAD binding domain-containing protein</fullName>
    </submittedName>
</protein>
<evidence type="ECO:0000313" key="5">
    <source>
        <dbReference type="EMBL" id="MCA9729949.1"/>
    </source>
</evidence>
<reference evidence="5" key="1">
    <citation type="submission" date="2020-04" db="EMBL/GenBank/DDBJ databases">
        <authorList>
            <person name="Zhang T."/>
        </authorList>
    </citation>
    <scope>NUCLEOTIDE SEQUENCE</scope>
    <source>
        <strain evidence="5">HKST-UBA01</strain>
    </source>
</reference>
<dbReference type="InterPro" id="IPR016167">
    <property type="entry name" value="FAD-bd_PCMH_sub1"/>
</dbReference>
<keyword evidence="3" id="KW-0560">Oxidoreductase</keyword>
<comment type="caution">
    <text evidence="5">The sequence shown here is derived from an EMBL/GenBank/DDBJ whole genome shotgun (WGS) entry which is preliminary data.</text>
</comment>
<dbReference type="Gene3D" id="3.30.43.10">
    <property type="entry name" value="Uridine Diphospho-n-acetylenolpyruvylglucosamine Reductase, domain 2"/>
    <property type="match status" value="1"/>
</dbReference>
<evidence type="ECO:0000259" key="4">
    <source>
        <dbReference type="PROSITE" id="PS51387"/>
    </source>
</evidence>
<dbReference type="InterPro" id="IPR016166">
    <property type="entry name" value="FAD-bd_PCMH"/>
</dbReference>
<keyword evidence="2" id="KW-0274">FAD</keyword>
<evidence type="ECO:0000313" key="6">
    <source>
        <dbReference type="Proteomes" id="UP000697710"/>
    </source>
</evidence>
<reference evidence="5" key="2">
    <citation type="journal article" date="2021" name="Microbiome">
        <title>Successional dynamics and alternative stable states in a saline activated sludge microbial community over 9 years.</title>
        <authorList>
            <person name="Wang Y."/>
            <person name="Ye J."/>
            <person name="Ju F."/>
            <person name="Liu L."/>
            <person name="Boyd J.A."/>
            <person name="Deng Y."/>
            <person name="Parks D.H."/>
            <person name="Jiang X."/>
            <person name="Yin X."/>
            <person name="Woodcroft B.J."/>
            <person name="Tyson G.W."/>
            <person name="Hugenholtz P."/>
            <person name="Polz M.F."/>
            <person name="Zhang T."/>
        </authorList>
    </citation>
    <scope>NUCLEOTIDE SEQUENCE</scope>
    <source>
        <strain evidence="5">HKST-UBA01</strain>
    </source>
</reference>
<dbReference type="PROSITE" id="PS51387">
    <property type="entry name" value="FAD_PCMH"/>
    <property type="match status" value="1"/>
</dbReference>
<evidence type="ECO:0000256" key="2">
    <source>
        <dbReference type="ARBA" id="ARBA00022827"/>
    </source>
</evidence>
<dbReference type="SUPFAM" id="SSF56176">
    <property type="entry name" value="FAD-binding/transporter-associated domain-like"/>
    <property type="match status" value="1"/>
</dbReference>
<dbReference type="Pfam" id="PF00941">
    <property type="entry name" value="FAD_binding_5"/>
    <property type="match status" value="1"/>
</dbReference>
<dbReference type="InterPro" id="IPR036318">
    <property type="entry name" value="FAD-bd_PCMH-like_sf"/>
</dbReference>
<evidence type="ECO:0000256" key="3">
    <source>
        <dbReference type="ARBA" id="ARBA00023002"/>
    </source>
</evidence>
<dbReference type="InterPro" id="IPR051312">
    <property type="entry name" value="Diverse_Substr_Oxidored"/>
</dbReference>